<dbReference type="RefSeq" id="WP_133617795.1">
    <property type="nucleotide sequence ID" value="NZ_SNYA01000009.1"/>
</dbReference>
<dbReference type="AlphaFoldDB" id="A0A4R6RU34"/>
<accession>A0A4R6RU34</accession>
<gene>
    <name evidence="1" type="ORF">EDF62_3277</name>
</gene>
<protein>
    <submittedName>
        <fullName evidence="1">Uncharacterized protein</fullName>
    </submittedName>
</protein>
<sequence>MRDIRQAAPIGMSYTAGRLQSLGEQMQWTVFDAQPLLGGFCVLPSGQRASFVGSSRVITDHEEQSLDPSSQRVRSQYSARHLGPITRELVRDESLGRVVISYEFQTPYEQVTATFETLGGYDLRLLNASEHLMDDLIYR</sequence>
<comment type="caution">
    <text evidence="1">The sequence shown here is derived from an EMBL/GenBank/DDBJ whole genome shotgun (WGS) entry which is preliminary data.</text>
</comment>
<name>A0A4R6RU34_9MICO</name>
<evidence type="ECO:0000313" key="2">
    <source>
        <dbReference type="Proteomes" id="UP000295601"/>
    </source>
</evidence>
<dbReference type="Proteomes" id="UP000295601">
    <property type="component" value="Unassembled WGS sequence"/>
</dbReference>
<reference evidence="1 2" key="1">
    <citation type="submission" date="2019-03" db="EMBL/GenBank/DDBJ databases">
        <title>Genomic analyses of the natural microbiome of Caenorhabditis elegans.</title>
        <authorList>
            <person name="Samuel B."/>
        </authorList>
    </citation>
    <scope>NUCLEOTIDE SEQUENCE [LARGE SCALE GENOMIC DNA]</scope>
    <source>
        <strain evidence="1 2">JUb18</strain>
    </source>
</reference>
<keyword evidence="2" id="KW-1185">Reference proteome</keyword>
<organism evidence="1 2">
    <name type="scientific">Leucobacter luti</name>
    <dbReference type="NCBI Taxonomy" id="340320"/>
    <lineage>
        <taxon>Bacteria</taxon>
        <taxon>Bacillati</taxon>
        <taxon>Actinomycetota</taxon>
        <taxon>Actinomycetes</taxon>
        <taxon>Micrococcales</taxon>
        <taxon>Microbacteriaceae</taxon>
        <taxon>Leucobacter</taxon>
    </lineage>
</organism>
<dbReference type="EMBL" id="SNYA01000009">
    <property type="protein sequence ID" value="TDP89546.1"/>
    <property type="molecule type" value="Genomic_DNA"/>
</dbReference>
<proteinExistence type="predicted"/>
<evidence type="ECO:0000313" key="1">
    <source>
        <dbReference type="EMBL" id="TDP89546.1"/>
    </source>
</evidence>